<protein>
    <submittedName>
        <fullName evidence="4">Ion_trans_2 domain-containing protein</fullName>
    </submittedName>
</protein>
<keyword evidence="3" id="KW-1185">Reference proteome</keyword>
<evidence type="ECO:0000256" key="1">
    <source>
        <dbReference type="SAM" id="MobiDB-lite"/>
    </source>
</evidence>
<sequence>MDNLQNSKRQSFLGLSQVNKNISVLSEYSSNTQFHFMKSNNSISSKFLDSKINLGKTNDFRNLNTIPFAKTRYSQLYFDNRNLNSRQKGINNATTGFKKNTKEKSSNKKPAYSQNDVDDVLIKFLDSEKDKTNGGNIYRGKLLEESLNNSVLCSQTDIDAVLKAFLNSKKTYDDSLSNESIKNLPFSEKCNSSDMSNVLSNQNISAKEDIPYDSLLGNFITTQTTDPESSVTDISKELLDSKTRMKKHGSDVIHIFDYSENILSKDILENFLSSNRWDLIKHPYVMNFIDNRLIKKHGSYFDFLLIYLNLLIPLYFATILPPLVFTIFGTIEIIFYVLYLFVSFHKYNT</sequence>
<organism evidence="3 4">
    <name type="scientific">Strongyloides papillosus</name>
    <name type="common">Intestinal threadworm</name>
    <dbReference type="NCBI Taxonomy" id="174720"/>
    <lineage>
        <taxon>Eukaryota</taxon>
        <taxon>Metazoa</taxon>
        <taxon>Ecdysozoa</taxon>
        <taxon>Nematoda</taxon>
        <taxon>Chromadorea</taxon>
        <taxon>Rhabditida</taxon>
        <taxon>Tylenchina</taxon>
        <taxon>Panagrolaimomorpha</taxon>
        <taxon>Strongyloidoidea</taxon>
        <taxon>Strongyloididae</taxon>
        <taxon>Strongyloides</taxon>
    </lineage>
</organism>
<name>A0A0N5C308_STREA</name>
<evidence type="ECO:0000313" key="4">
    <source>
        <dbReference type="WBParaSite" id="SPAL_0001236300.1"/>
    </source>
</evidence>
<reference evidence="4" key="1">
    <citation type="submission" date="2017-02" db="UniProtKB">
        <authorList>
            <consortium name="WormBaseParasite"/>
        </authorList>
    </citation>
    <scope>IDENTIFICATION</scope>
</reference>
<dbReference type="AlphaFoldDB" id="A0A0N5C308"/>
<proteinExistence type="predicted"/>
<dbReference type="Proteomes" id="UP000046392">
    <property type="component" value="Unplaced"/>
</dbReference>
<evidence type="ECO:0000313" key="3">
    <source>
        <dbReference type="Proteomes" id="UP000046392"/>
    </source>
</evidence>
<feature type="transmembrane region" description="Helical" evidence="2">
    <location>
        <begin position="323"/>
        <end position="342"/>
    </location>
</feature>
<feature type="transmembrane region" description="Helical" evidence="2">
    <location>
        <begin position="300"/>
        <end position="317"/>
    </location>
</feature>
<feature type="compositionally biased region" description="Polar residues" evidence="1">
    <location>
        <begin position="87"/>
        <end position="97"/>
    </location>
</feature>
<keyword evidence="2" id="KW-0812">Transmembrane</keyword>
<keyword evidence="2" id="KW-1133">Transmembrane helix</keyword>
<keyword evidence="2" id="KW-0472">Membrane</keyword>
<accession>A0A0N5C308</accession>
<evidence type="ECO:0000256" key="2">
    <source>
        <dbReference type="SAM" id="Phobius"/>
    </source>
</evidence>
<feature type="region of interest" description="Disordered" evidence="1">
    <location>
        <begin position="87"/>
        <end position="112"/>
    </location>
</feature>
<dbReference type="WBParaSite" id="SPAL_0001236300.1">
    <property type="protein sequence ID" value="SPAL_0001236300.1"/>
    <property type="gene ID" value="SPAL_0001236300"/>
</dbReference>